<keyword evidence="9" id="KW-1185">Reference proteome</keyword>
<evidence type="ECO:0000256" key="5">
    <source>
        <dbReference type="ARBA" id="ARBA00023136"/>
    </source>
</evidence>
<feature type="transmembrane region" description="Helical" evidence="6">
    <location>
        <begin position="146"/>
        <end position="164"/>
    </location>
</feature>
<reference evidence="8" key="2">
    <citation type="submission" date="2020-09" db="EMBL/GenBank/DDBJ databases">
        <authorList>
            <person name="Sun Q."/>
            <person name="Kim S."/>
        </authorList>
    </citation>
    <scope>NUCLEOTIDE SEQUENCE</scope>
    <source>
        <strain evidence="8">KCTC 32437</strain>
    </source>
</reference>
<comment type="caution">
    <text evidence="8">The sequence shown here is derived from an EMBL/GenBank/DDBJ whole genome shotgun (WGS) entry which is preliminary data.</text>
</comment>
<dbReference type="AlphaFoldDB" id="A0A918RX14"/>
<dbReference type="InterPro" id="IPR037185">
    <property type="entry name" value="EmrE-like"/>
</dbReference>
<feature type="transmembrane region" description="Helical" evidence="6">
    <location>
        <begin position="176"/>
        <end position="198"/>
    </location>
</feature>
<feature type="transmembrane region" description="Helical" evidence="6">
    <location>
        <begin position="70"/>
        <end position="89"/>
    </location>
</feature>
<evidence type="ECO:0000256" key="4">
    <source>
        <dbReference type="ARBA" id="ARBA00022989"/>
    </source>
</evidence>
<dbReference type="RefSeq" id="WP_189423359.1">
    <property type="nucleotide sequence ID" value="NZ_BMZE01000001.1"/>
</dbReference>
<organism evidence="8 9">
    <name type="scientific">Devosia pacifica</name>
    <dbReference type="NCBI Taxonomy" id="1335967"/>
    <lineage>
        <taxon>Bacteria</taxon>
        <taxon>Pseudomonadati</taxon>
        <taxon>Pseudomonadota</taxon>
        <taxon>Alphaproteobacteria</taxon>
        <taxon>Hyphomicrobiales</taxon>
        <taxon>Devosiaceae</taxon>
        <taxon>Devosia</taxon>
    </lineage>
</organism>
<dbReference type="Pfam" id="PF00892">
    <property type="entry name" value="EamA"/>
    <property type="match status" value="2"/>
</dbReference>
<protein>
    <submittedName>
        <fullName evidence="8">Membrane protein</fullName>
    </submittedName>
</protein>
<evidence type="ECO:0000256" key="3">
    <source>
        <dbReference type="ARBA" id="ARBA00022692"/>
    </source>
</evidence>
<dbReference type="PANTHER" id="PTHR22911:SF6">
    <property type="entry name" value="SOLUTE CARRIER FAMILY 35 MEMBER G1"/>
    <property type="match status" value="1"/>
</dbReference>
<feature type="transmembrane region" description="Helical" evidence="6">
    <location>
        <begin position="258"/>
        <end position="277"/>
    </location>
</feature>
<feature type="transmembrane region" description="Helical" evidence="6">
    <location>
        <begin position="122"/>
        <end position="140"/>
    </location>
</feature>
<feature type="transmembrane region" description="Helical" evidence="6">
    <location>
        <begin position="204"/>
        <end position="222"/>
    </location>
</feature>
<keyword evidence="5 6" id="KW-0472">Membrane</keyword>
<sequence length="320" mass="34225">MPLGVLFALMAYGIYACGDAVIKGFSGQIGVFEIAFFTAAFSAVPMIFCKRREERWSDAFRMVHPWLSQLRAVCGVSCAMLGIYAFTTIPLAEAYAIAFLAPVFVTVISVLVLRETVSLQRWILLLATFAGVLIVVRPGFRELQLGHLSMLGAALLSSVNTILLRKIAPHETRMGLFSVLLIYTLGFNGIMMLGGFTMPDLTQFALLAAAGVSGGIGQLLFISATRLVPASQVAPAHYSQILWAVIFGATFFNEVPDSVAVVGLVLVVCAGLANVVSDETRKRTISRIGLLRGRQAARVVAPVPANDTASPTPQTGTRAA</sequence>
<dbReference type="SUPFAM" id="SSF103481">
    <property type="entry name" value="Multidrug resistance efflux transporter EmrE"/>
    <property type="match status" value="2"/>
</dbReference>
<evidence type="ECO:0000256" key="2">
    <source>
        <dbReference type="ARBA" id="ARBA00009853"/>
    </source>
</evidence>
<evidence type="ECO:0000259" key="7">
    <source>
        <dbReference type="Pfam" id="PF00892"/>
    </source>
</evidence>
<feature type="domain" description="EamA" evidence="7">
    <location>
        <begin position="145"/>
        <end position="270"/>
    </location>
</feature>
<evidence type="ECO:0000256" key="1">
    <source>
        <dbReference type="ARBA" id="ARBA00004141"/>
    </source>
</evidence>
<dbReference type="Gene3D" id="1.10.3730.20">
    <property type="match status" value="1"/>
</dbReference>
<feature type="transmembrane region" description="Helical" evidence="6">
    <location>
        <begin position="234"/>
        <end position="252"/>
    </location>
</feature>
<proteinExistence type="inferred from homology"/>
<dbReference type="EMBL" id="BMZE01000001">
    <property type="protein sequence ID" value="GHA14484.1"/>
    <property type="molecule type" value="Genomic_DNA"/>
</dbReference>
<comment type="subcellular location">
    <subcellularLocation>
        <location evidence="1">Membrane</location>
        <topology evidence="1">Multi-pass membrane protein</topology>
    </subcellularLocation>
</comment>
<name>A0A918RX14_9HYPH</name>
<keyword evidence="4 6" id="KW-1133">Transmembrane helix</keyword>
<feature type="domain" description="EamA" evidence="7">
    <location>
        <begin position="3"/>
        <end position="136"/>
    </location>
</feature>
<evidence type="ECO:0000313" key="9">
    <source>
        <dbReference type="Proteomes" id="UP000646579"/>
    </source>
</evidence>
<dbReference type="PANTHER" id="PTHR22911">
    <property type="entry name" value="ACYL-MALONYL CONDENSING ENZYME-RELATED"/>
    <property type="match status" value="1"/>
</dbReference>
<evidence type="ECO:0000313" key="8">
    <source>
        <dbReference type="EMBL" id="GHA14484.1"/>
    </source>
</evidence>
<reference evidence="8" key="1">
    <citation type="journal article" date="2014" name="Int. J. Syst. Evol. Microbiol.">
        <title>Complete genome sequence of Corynebacterium casei LMG S-19264T (=DSM 44701T), isolated from a smear-ripened cheese.</title>
        <authorList>
            <consortium name="US DOE Joint Genome Institute (JGI-PGF)"/>
            <person name="Walter F."/>
            <person name="Albersmeier A."/>
            <person name="Kalinowski J."/>
            <person name="Ruckert C."/>
        </authorList>
    </citation>
    <scope>NUCLEOTIDE SEQUENCE</scope>
    <source>
        <strain evidence="8">KCTC 32437</strain>
    </source>
</reference>
<feature type="transmembrane region" description="Helical" evidence="6">
    <location>
        <begin position="95"/>
        <end position="113"/>
    </location>
</feature>
<dbReference type="GO" id="GO:0016020">
    <property type="term" value="C:membrane"/>
    <property type="evidence" value="ECO:0007669"/>
    <property type="project" value="UniProtKB-SubCell"/>
</dbReference>
<dbReference type="Proteomes" id="UP000646579">
    <property type="component" value="Unassembled WGS sequence"/>
</dbReference>
<comment type="similarity">
    <text evidence="2">Belongs to the drug/metabolite transporter (DMT) superfamily. 10 TMS drug/metabolite exporter (DME) (TC 2.A.7.3) family.</text>
</comment>
<dbReference type="InterPro" id="IPR000620">
    <property type="entry name" value="EamA_dom"/>
</dbReference>
<accession>A0A918RX14</accession>
<keyword evidence="3 6" id="KW-0812">Transmembrane</keyword>
<gene>
    <name evidence="8" type="ORF">GCM10007989_06470</name>
</gene>
<feature type="transmembrane region" description="Helical" evidence="6">
    <location>
        <begin position="28"/>
        <end position="49"/>
    </location>
</feature>
<evidence type="ECO:0000256" key="6">
    <source>
        <dbReference type="SAM" id="Phobius"/>
    </source>
</evidence>